<protein>
    <recommendedName>
        <fullName evidence="7">SWIM-type domain-containing protein</fullName>
    </recommendedName>
</protein>
<dbReference type="PROSITE" id="PS50089">
    <property type="entry name" value="ZF_RING_2"/>
    <property type="match status" value="1"/>
</dbReference>
<dbReference type="STRING" id="1348612.A0A397HC47"/>
<comment type="caution">
    <text evidence="5">The sequence shown here is derived from an EMBL/GenBank/DDBJ whole genome shotgun (WGS) entry which is preliminary data.</text>
</comment>
<dbReference type="InterPro" id="IPR001841">
    <property type="entry name" value="Znf_RING"/>
</dbReference>
<keyword evidence="6" id="KW-1185">Reference proteome</keyword>
<dbReference type="Pfam" id="PF13639">
    <property type="entry name" value="zf-RING_2"/>
    <property type="match status" value="1"/>
</dbReference>
<proteinExistence type="predicted"/>
<evidence type="ECO:0000313" key="5">
    <source>
        <dbReference type="EMBL" id="RHZ59136.1"/>
    </source>
</evidence>
<evidence type="ECO:0000259" key="4">
    <source>
        <dbReference type="PROSITE" id="PS50966"/>
    </source>
</evidence>
<dbReference type="EMBL" id="PQFF01000331">
    <property type="protein sequence ID" value="RHZ59136.1"/>
    <property type="molecule type" value="Genomic_DNA"/>
</dbReference>
<dbReference type="AlphaFoldDB" id="A0A397HC47"/>
<dbReference type="OrthoDB" id="2122982at2759"/>
<keyword evidence="1" id="KW-0479">Metal-binding</keyword>
<dbReference type="Pfam" id="PF04434">
    <property type="entry name" value="SWIM"/>
    <property type="match status" value="1"/>
</dbReference>
<dbReference type="PANTHER" id="PTHR21540">
    <property type="entry name" value="RING FINGER AND SWIM DOMAIN-CONTAINING PROTEIN 2"/>
    <property type="match status" value="1"/>
</dbReference>
<feature type="region of interest" description="Disordered" evidence="2">
    <location>
        <begin position="1"/>
        <end position="33"/>
    </location>
</feature>
<feature type="domain" description="SWIM-type" evidence="4">
    <location>
        <begin position="79"/>
        <end position="111"/>
    </location>
</feature>
<dbReference type="GO" id="GO:0061630">
    <property type="term" value="F:ubiquitin protein ligase activity"/>
    <property type="evidence" value="ECO:0007669"/>
    <property type="project" value="InterPro"/>
</dbReference>
<gene>
    <name evidence="5" type="ORF">Glove_365g255</name>
</gene>
<evidence type="ECO:0000256" key="2">
    <source>
        <dbReference type="SAM" id="MobiDB-lite"/>
    </source>
</evidence>
<evidence type="ECO:0000256" key="1">
    <source>
        <dbReference type="PROSITE-ProRule" id="PRU00175"/>
    </source>
</evidence>
<name>A0A397HC47_9GLOM</name>
<dbReference type="SUPFAM" id="SSF57850">
    <property type="entry name" value="RING/U-box"/>
    <property type="match status" value="1"/>
</dbReference>
<evidence type="ECO:0000313" key="6">
    <source>
        <dbReference type="Proteomes" id="UP000266861"/>
    </source>
</evidence>
<evidence type="ECO:0000259" key="3">
    <source>
        <dbReference type="PROSITE" id="PS50089"/>
    </source>
</evidence>
<feature type="domain" description="RING-type" evidence="3">
    <location>
        <begin position="168"/>
        <end position="213"/>
    </location>
</feature>
<dbReference type="InterPro" id="IPR007527">
    <property type="entry name" value="Znf_SWIM"/>
</dbReference>
<keyword evidence="1" id="KW-0862">Zinc</keyword>
<reference evidence="5 6" key="1">
    <citation type="submission" date="2018-08" db="EMBL/GenBank/DDBJ databases">
        <title>Genome and evolution of the arbuscular mycorrhizal fungus Diversispora epigaea (formerly Glomus versiforme) and its bacterial endosymbionts.</title>
        <authorList>
            <person name="Sun X."/>
            <person name="Fei Z."/>
            <person name="Harrison M."/>
        </authorList>
    </citation>
    <scope>NUCLEOTIDE SEQUENCE [LARGE SCALE GENOMIC DNA]</scope>
    <source>
        <strain evidence="5 6">IT104</strain>
    </source>
</reference>
<dbReference type="Gene3D" id="3.30.40.10">
    <property type="entry name" value="Zinc/RING finger domain, C3HC4 (zinc finger)"/>
    <property type="match status" value="1"/>
</dbReference>
<keyword evidence="1" id="KW-0863">Zinc-finger</keyword>
<accession>A0A397HC47</accession>
<dbReference type="InterPro" id="IPR013083">
    <property type="entry name" value="Znf_RING/FYVE/PHD"/>
</dbReference>
<organism evidence="5 6">
    <name type="scientific">Diversispora epigaea</name>
    <dbReference type="NCBI Taxonomy" id="1348612"/>
    <lineage>
        <taxon>Eukaryota</taxon>
        <taxon>Fungi</taxon>
        <taxon>Fungi incertae sedis</taxon>
        <taxon>Mucoromycota</taxon>
        <taxon>Glomeromycotina</taxon>
        <taxon>Glomeromycetes</taxon>
        <taxon>Diversisporales</taxon>
        <taxon>Diversisporaceae</taxon>
        <taxon>Diversispora</taxon>
    </lineage>
</organism>
<dbReference type="PROSITE" id="PS50966">
    <property type="entry name" value="ZF_SWIM"/>
    <property type="match status" value="1"/>
</dbReference>
<dbReference type="Proteomes" id="UP000266861">
    <property type="component" value="Unassembled WGS sequence"/>
</dbReference>
<evidence type="ECO:0008006" key="7">
    <source>
        <dbReference type="Google" id="ProtNLM"/>
    </source>
</evidence>
<dbReference type="GO" id="GO:0008270">
    <property type="term" value="F:zinc ion binding"/>
    <property type="evidence" value="ECO:0007669"/>
    <property type="project" value="UniProtKB-KW"/>
</dbReference>
<dbReference type="InterPro" id="IPR039903">
    <property type="entry name" value="Zswim2"/>
</dbReference>
<sequence length="253" mass="29320">MNNLKRKVGDIPDNSDNRGPSSKKPKKEKREARFKQVCNKHTKNRIERAMNEHMYLIDRKEISETRREYTILGPAGSVYTIIITNTLSCNCPDFLKGFQCKHILFVLLKVLKVDRTSKLIYQKALKTKELESIFVNSPKINLPSKRFINELEETIISKKKRRKIGDKCPVCFDAMETREDLVWCQTGCGNNIHKDCFDRWKQTVPVVTCVVCRAVWKDITLPEHPPLRYMCCLPSSLERYYSPGTSSSSLDKN</sequence>
<dbReference type="PANTHER" id="PTHR21540:SF0">
    <property type="entry name" value="PHD FAMILY PROTEIN"/>
    <property type="match status" value="1"/>
</dbReference>